<comment type="caution">
    <text evidence="1">The sequence shown here is derived from an EMBL/GenBank/DDBJ whole genome shotgun (WGS) entry which is preliminary data.</text>
</comment>
<gene>
    <name evidence="1" type="ORF">GCM10010211_20320</name>
</gene>
<evidence type="ECO:0000313" key="1">
    <source>
        <dbReference type="EMBL" id="GGU55509.1"/>
    </source>
</evidence>
<protein>
    <recommendedName>
        <fullName evidence="3">MerR family transcriptional regulator</fullName>
    </recommendedName>
</protein>
<dbReference type="EMBL" id="BMRP01000005">
    <property type="protein sequence ID" value="GGU55509.1"/>
    <property type="molecule type" value="Genomic_DNA"/>
</dbReference>
<organism evidence="1 2">
    <name type="scientific">Streptomyces albospinus</name>
    <dbReference type="NCBI Taxonomy" id="285515"/>
    <lineage>
        <taxon>Bacteria</taxon>
        <taxon>Bacillati</taxon>
        <taxon>Actinomycetota</taxon>
        <taxon>Actinomycetes</taxon>
        <taxon>Kitasatosporales</taxon>
        <taxon>Streptomycetaceae</taxon>
        <taxon>Streptomyces</taxon>
    </lineage>
</organism>
<dbReference type="Proteomes" id="UP000654471">
    <property type="component" value="Unassembled WGS sequence"/>
</dbReference>
<evidence type="ECO:0008006" key="3">
    <source>
        <dbReference type="Google" id="ProtNLM"/>
    </source>
</evidence>
<evidence type="ECO:0000313" key="2">
    <source>
        <dbReference type="Proteomes" id="UP000654471"/>
    </source>
</evidence>
<accession>A0ABQ2UWZ6</accession>
<name>A0ABQ2UWZ6_9ACTN</name>
<sequence>MHGPGTLDDLLEDAREAGYEISRRTIHDWISLGLLDNPQRRGAGRGSRPGLHSTNQRKLFLLLLSKRVEMPKIPALALVPFGIWLWWGEEWLPTRQALKAFRTWFGDGLRRKQVCVEAARATLEQIDHPAATETARNRFVRLFAEMSYQGGTTPELRNELEDAARAVFEPPSVFTTSSLARAVGPASMPWTLEMLLDRIDSTTSAMQAVRDNKVDEELLVRSRALYLQTKHWYEDLRPGLAAQAVGPFVGLYREQNLDDHFNNIGYEVFTAIAMLLVSPIAQAQFPPSG</sequence>
<proteinExistence type="predicted"/>
<keyword evidence="2" id="KW-1185">Reference proteome</keyword>
<reference evidence="2" key="1">
    <citation type="journal article" date="2019" name="Int. J. Syst. Evol. Microbiol.">
        <title>The Global Catalogue of Microorganisms (GCM) 10K type strain sequencing project: providing services to taxonomists for standard genome sequencing and annotation.</title>
        <authorList>
            <consortium name="The Broad Institute Genomics Platform"/>
            <consortium name="The Broad Institute Genome Sequencing Center for Infectious Disease"/>
            <person name="Wu L."/>
            <person name="Ma J."/>
        </authorList>
    </citation>
    <scope>NUCLEOTIDE SEQUENCE [LARGE SCALE GENOMIC DNA]</scope>
    <source>
        <strain evidence="2">JCM 3399</strain>
    </source>
</reference>